<keyword evidence="2 3" id="KW-0732">Signal</keyword>
<keyword evidence="6" id="KW-1185">Reference proteome</keyword>
<dbReference type="Pfam" id="PF13407">
    <property type="entry name" value="Peripla_BP_4"/>
    <property type="match status" value="1"/>
</dbReference>
<dbReference type="GeneID" id="98567013"/>
<dbReference type="SUPFAM" id="SSF53822">
    <property type="entry name" value="Periplasmic binding protein-like I"/>
    <property type="match status" value="1"/>
</dbReference>
<dbReference type="PROSITE" id="PS51257">
    <property type="entry name" value="PROKAR_LIPOPROTEIN"/>
    <property type="match status" value="1"/>
</dbReference>
<dbReference type="InterPro" id="IPR049784">
    <property type="entry name" value="ChvE-like"/>
</dbReference>
<feature type="signal peptide" evidence="3">
    <location>
        <begin position="1"/>
        <end position="23"/>
    </location>
</feature>
<dbReference type="NCBIfam" id="NF040907">
    <property type="entry name" value="ChvE"/>
    <property type="match status" value="1"/>
</dbReference>
<evidence type="ECO:0000256" key="1">
    <source>
        <dbReference type="ARBA" id="ARBA00004196"/>
    </source>
</evidence>
<dbReference type="PANTHER" id="PTHR30036">
    <property type="entry name" value="D-XYLOSE-BINDING PERIPLASMIC PROTEIN"/>
    <property type="match status" value="1"/>
</dbReference>
<gene>
    <name evidence="5" type="ORF">CBF35_01415</name>
</gene>
<evidence type="ECO:0000256" key="2">
    <source>
        <dbReference type="ARBA" id="ARBA00022729"/>
    </source>
</evidence>
<dbReference type="Proteomes" id="UP000287239">
    <property type="component" value="Unassembled WGS sequence"/>
</dbReference>
<evidence type="ECO:0000313" key="5">
    <source>
        <dbReference type="EMBL" id="RST97979.1"/>
    </source>
</evidence>
<comment type="caution">
    <text evidence="5">The sequence shown here is derived from an EMBL/GenBank/DDBJ whole genome shotgun (WGS) entry which is preliminary data.</text>
</comment>
<dbReference type="EMBL" id="NGJU01000001">
    <property type="protein sequence ID" value="RST97979.1"/>
    <property type="molecule type" value="Genomic_DNA"/>
</dbReference>
<dbReference type="GO" id="GO:0030288">
    <property type="term" value="C:outer membrane-bounded periplasmic space"/>
    <property type="evidence" value="ECO:0007669"/>
    <property type="project" value="TreeGrafter"/>
</dbReference>
<dbReference type="InterPro" id="IPR028082">
    <property type="entry name" value="Peripla_BP_I"/>
</dbReference>
<organism evidence="5 6">
    <name type="scientific">Vagococcus salmoninarum</name>
    <dbReference type="NCBI Taxonomy" id="2739"/>
    <lineage>
        <taxon>Bacteria</taxon>
        <taxon>Bacillati</taxon>
        <taxon>Bacillota</taxon>
        <taxon>Bacilli</taxon>
        <taxon>Lactobacillales</taxon>
        <taxon>Enterococcaceae</taxon>
        <taxon>Vagococcus</taxon>
    </lineage>
</organism>
<feature type="chain" id="PRO_5019299278" evidence="3">
    <location>
        <begin position="24"/>
        <end position="359"/>
    </location>
</feature>
<dbReference type="AlphaFoldDB" id="A0A429ZW09"/>
<evidence type="ECO:0000256" key="3">
    <source>
        <dbReference type="SAM" id="SignalP"/>
    </source>
</evidence>
<dbReference type="InterPro" id="IPR025997">
    <property type="entry name" value="SBP_2_dom"/>
</dbReference>
<comment type="subcellular location">
    <subcellularLocation>
        <location evidence="1">Cell envelope</location>
    </subcellularLocation>
</comment>
<evidence type="ECO:0000259" key="4">
    <source>
        <dbReference type="Pfam" id="PF13407"/>
    </source>
</evidence>
<dbReference type="InterPro" id="IPR050555">
    <property type="entry name" value="Bact_Solute-Bind_Prot2"/>
</dbReference>
<reference evidence="5 6" key="1">
    <citation type="submission" date="2017-05" db="EMBL/GenBank/DDBJ databases">
        <title>Vagococcus spp. assemblies.</title>
        <authorList>
            <person name="Gulvik C.A."/>
        </authorList>
    </citation>
    <scope>NUCLEOTIDE SEQUENCE [LARGE SCALE GENOMIC DNA]</scope>
    <source>
        <strain evidence="5 6">NCFB 2777</strain>
    </source>
</reference>
<sequence>MRTKKIISSLLLCAVAWFLVACAANDQSGEEQVIIGVAMPSKAIERWDKDGSYMEEFLVEKGYEVDLQYAQDDVPTQVSQIENMITKGVSALVIAAIDGEALTDVIEKATNEEIPVLAYDRLIMNADGIDYYATFDNFKVGELQGQYLVDALELDAKDDPQAIELFGGAPDDNNSHFFFDGAFSVLEPYITEGKLVIRSQQQEFSQIATLNWDGAAAQARMDNLLSAHYADDDIHGVLAPNDALATGIISSLKGVGYGSGNRSMPIITGQDAEVASVKSIIDGEQAMTVFKNTQTLADLASTMIDNLLNEEEVEINDLETYHNNLKIVPTYMLEPVVVTVDNYQELLIDSDYISQSDLD</sequence>
<dbReference type="Gene3D" id="3.40.50.2300">
    <property type="match status" value="2"/>
</dbReference>
<evidence type="ECO:0000313" key="6">
    <source>
        <dbReference type="Proteomes" id="UP000287239"/>
    </source>
</evidence>
<dbReference type="PANTHER" id="PTHR30036:SF1">
    <property type="entry name" value="D-XYLOSE-BINDING PERIPLASMIC PROTEIN"/>
    <property type="match status" value="1"/>
</dbReference>
<accession>A0A429ZW09</accession>
<protein>
    <submittedName>
        <fullName evidence="5">Sugar ABC transporter substrate-binding protein</fullName>
    </submittedName>
</protein>
<dbReference type="OrthoDB" id="9769193at2"/>
<dbReference type="CDD" id="cd19994">
    <property type="entry name" value="PBP1_ChvE"/>
    <property type="match status" value="1"/>
</dbReference>
<proteinExistence type="predicted"/>
<name>A0A429ZW09_9ENTE</name>
<dbReference type="GO" id="GO:0030246">
    <property type="term" value="F:carbohydrate binding"/>
    <property type="evidence" value="ECO:0007669"/>
    <property type="project" value="TreeGrafter"/>
</dbReference>
<feature type="domain" description="Periplasmic binding protein" evidence="4">
    <location>
        <begin position="35"/>
        <end position="311"/>
    </location>
</feature>
<dbReference type="RefSeq" id="WP_126778105.1">
    <property type="nucleotide sequence ID" value="NZ_NGJU01000001.1"/>
</dbReference>